<dbReference type="Pfam" id="PF03466">
    <property type="entry name" value="LysR_substrate"/>
    <property type="match status" value="1"/>
</dbReference>
<dbReference type="STRING" id="413434.SAMN04488132_11063"/>
<organism evidence="6 7">
    <name type="scientific">Sediminibacterium ginsengisoli</name>
    <dbReference type="NCBI Taxonomy" id="413434"/>
    <lineage>
        <taxon>Bacteria</taxon>
        <taxon>Pseudomonadati</taxon>
        <taxon>Bacteroidota</taxon>
        <taxon>Chitinophagia</taxon>
        <taxon>Chitinophagales</taxon>
        <taxon>Chitinophagaceae</taxon>
        <taxon>Sediminibacterium</taxon>
    </lineage>
</organism>
<keyword evidence="7" id="KW-1185">Reference proteome</keyword>
<dbReference type="GO" id="GO:0000976">
    <property type="term" value="F:transcription cis-regulatory region binding"/>
    <property type="evidence" value="ECO:0007669"/>
    <property type="project" value="TreeGrafter"/>
</dbReference>
<dbReference type="PROSITE" id="PS50931">
    <property type="entry name" value="HTH_LYSR"/>
    <property type="match status" value="1"/>
</dbReference>
<feature type="domain" description="HTH lysR-type" evidence="5">
    <location>
        <begin position="6"/>
        <end position="58"/>
    </location>
</feature>
<evidence type="ECO:0000313" key="7">
    <source>
        <dbReference type="Proteomes" id="UP000190888"/>
    </source>
</evidence>
<evidence type="ECO:0000256" key="2">
    <source>
        <dbReference type="ARBA" id="ARBA00023015"/>
    </source>
</evidence>
<evidence type="ECO:0000313" key="6">
    <source>
        <dbReference type="EMBL" id="SKA09868.1"/>
    </source>
</evidence>
<dbReference type="AlphaFoldDB" id="A0A1T4R2P2"/>
<proteinExistence type="inferred from homology"/>
<evidence type="ECO:0000256" key="3">
    <source>
        <dbReference type="ARBA" id="ARBA00023125"/>
    </source>
</evidence>
<dbReference type="SUPFAM" id="SSF46785">
    <property type="entry name" value="Winged helix' DNA-binding domain"/>
    <property type="match status" value="1"/>
</dbReference>
<dbReference type="Gene3D" id="3.40.190.290">
    <property type="match status" value="1"/>
</dbReference>
<dbReference type="SUPFAM" id="SSF53850">
    <property type="entry name" value="Periplasmic binding protein-like II"/>
    <property type="match status" value="1"/>
</dbReference>
<reference evidence="6 7" key="1">
    <citation type="submission" date="2017-02" db="EMBL/GenBank/DDBJ databases">
        <authorList>
            <person name="Peterson S.W."/>
        </authorList>
    </citation>
    <scope>NUCLEOTIDE SEQUENCE [LARGE SCALE GENOMIC DNA]</scope>
    <source>
        <strain evidence="6 7">DSM 22335</strain>
    </source>
</reference>
<keyword evidence="2" id="KW-0805">Transcription regulation</keyword>
<dbReference type="GO" id="GO:0003700">
    <property type="term" value="F:DNA-binding transcription factor activity"/>
    <property type="evidence" value="ECO:0007669"/>
    <property type="project" value="InterPro"/>
</dbReference>
<keyword evidence="3 6" id="KW-0238">DNA-binding</keyword>
<evidence type="ECO:0000259" key="5">
    <source>
        <dbReference type="PROSITE" id="PS50931"/>
    </source>
</evidence>
<dbReference type="InterPro" id="IPR005119">
    <property type="entry name" value="LysR_subst-bd"/>
</dbReference>
<dbReference type="InterPro" id="IPR036388">
    <property type="entry name" value="WH-like_DNA-bd_sf"/>
</dbReference>
<evidence type="ECO:0000256" key="1">
    <source>
        <dbReference type="ARBA" id="ARBA00009437"/>
    </source>
</evidence>
<dbReference type="Pfam" id="PF00126">
    <property type="entry name" value="HTH_1"/>
    <property type="match status" value="1"/>
</dbReference>
<accession>A0A1T4R2P2</accession>
<name>A0A1T4R2P2_9BACT</name>
<gene>
    <name evidence="6" type="ORF">SAMN04488132_11063</name>
</gene>
<dbReference type="PRINTS" id="PR00039">
    <property type="entry name" value="HTHLYSR"/>
</dbReference>
<dbReference type="InterPro" id="IPR036390">
    <property type="entry name" value="WH_DNA-bd_sf"/>
</dbReference>
<dbReference type="InterPro" id="IPR000847">
    <property type="entry name" value="LysR_HTH_N"/>
</dbReference>
<dbReference type="RefSeq" id="WP_078832311.1">
    <property type="nucleotide sequence ID" value="NZ_FUWH01000010.1"/>
</dbReference>
<dbReference type="EMBL" id="FUWH01000010">
    <property type="protein sequence ID" value="SKA09868.1"/>
    <property type="molecule type" value="Genomic_DNA"/>
</dbReference>
<dbReference type="PANTHER" id="PTHR30126">
    <property type="entry name" value="HTH-TYPE TRANSCRIPTIONAL REGULATOR"/>
    <property type="match status" value="1"/>
</dbReference>
<dbReference type="Gene3D" id="1.10.10.10">
    <property type="entry name" value="Winged helix-like DNA-binding domain superfamily/Winged helix DNA-binding domain"/>
    <property type="match status" value="1"/>
</dbReference>
<sequence>MFDFRLKVFYVVAKRLNFTKAAAELYISQPAVSKHIQELETYYATKLFHRNGSRIRLTKTGAHLLKNTEKLMELHRRIDIEMAAHENNSKGTLKIGASTTVAQYYLPKYIASFRQKYPDIQVSMVSNNTEAIENMLTENQIDLGIVEGQSKRQNIKYNPITKDEIVLCTRTSNQLIRKPLISIEELKNLPLILRESGSGSLDVIASILSQHGVNISGLKKEIELQSTESIKSYLLHSDSFAFLSIHSIFKELRDNELRIIDIKGLEFERSFFGIVNQGDMHKLQELFLDHISALP</sequence>
<protein>
    <submittedName>
        <fullName evidence="6">DNA-binding transcriptional regulator, LysR family</fullName>
    </submittedName>
</protein>
<keyword evidence="4" id="KW-0804">Transcription</keyword>
<comment type="similarity">
    <text evidence="1">Belongs to the LysR transcriptional regulatory family.</text>
</comment>
<dbReference type="PANTHER" id="PTHR30126:SF39">
    <property type="entry name" value="HTH-TYPE TRANSCRIPTIONAL REGULATOR CYSL"/>
    <property type="match status" value="1"/>
</dbReference>
<dbReference type="OrthoDB" id="9785745at2"/>
<evidence type="ECO:0000256" key="4">
    <source>
        <dbReference type="ARBA" id="ARBA00023163"/>
    </source>
</evidence>
<dbReference type="Proteomes" id="UP000190888">
    <property type="component" value="Unassembled WGS sequence"/>
</dbReference>
<dbReference type="FunFam" id="1.10.10.10:FF:000001">
    <property type="entry name" value="LysR family transcriptional regulator"/>
    <property type="match status" value="1"/>
</dbReference>